<name>A0A6A3CKY5_HIBSY</name>
<dbReference type="InterPro" id="IPR052343">
    <property type="entry name" value="Retrotransposon-Effector_Assoc"/>
</dbReference>
<feature type="domain" description="Reverse transcriptase" evidence="3">
    <location>
        <begin position="1361"/>
        <end position="1610"/>
    </location>
</feature>
<organism evidence="4 5">
    <name type="scientific">Hibiscus syriacus</name>
    <name type="common">Rose of Sharon</name>
    <dbReference type="NCBI Taxonomy" id="106335"/>
    <lineage>
        <taxon>Eukaryota</taxon>
        <taxon>Viridiplantae</taxon>
        <taxon>Streptophyta</taxon>
        <taxon>Embryophyta</taxon>
        <taxon>Tracheophyta</taxon>
        <taxon>Spermatophyta</taxon>
        <taxon>Magnoliopsida</taxon>
        <taxon>eudicotyledons</taxon>
        <taxon>Gunneridae</taxon>
        <taxon>Pentapetalae</taxon>
        <taxon>rosids</taxon>
        <taxon>malvids</taxon>
        <taxon>Malvales</taxon>
        <taxon>Malvaceae</taxon>
        <taxon>Malvoideae</taxon>
        <taxon>Hibiscus</taxon>
    </lineage>
</organism>
<dbReference type="CDD" id="cd09272">
    <property type="entry name" value="RNase_HI_RT_Ty1"/>
    <property type="match status" value="1"/>
</dbReference>
<dbReference type="PANTHER" id="PTHR46890">
    <property type="entry name" value="NON-LTR RETROLELEMENT REVERSE TRANSCRIPTASE-LIKE PROTEIN-RELATED"/>
    <property type="match status" value="1"/>
</dbReference>
<dbReference type="PROSITE" id="PS50878">
    <property type="entry name" value="RT_POL"/>
    <property type="match status" value="1"/>
</dbReference>
<dbReference type="Pfam" id="PF13456">
    <property type="entry name" value="RVT_3"/>
    <property type="match status" value="1"/>
</dbReference>
<evidence type="ECO:0000259" key="3">
    <source>
        <dbReference type="PROSITE" id="PS50878"/>
    </source>
</evidence>
<dbReference type="SUPFAM" id="SSF56672">
    <property type="entry name" value="DNA/RNA polymerases"/>
    <property type="match status" value="1"/>
</dbReference>
<dbReference type="Gene3D" id="3.30.70.330">
    <property type="match status" value="1"/>
</dbReference>
<evidence type="ECO:0008006" key="6">
    <source>
        <dbReference type="Google" id="ProtNLM"/>
    </source>
</evidence>
<dbReference type="InterPro" id="IPR035979">
    <property type="entry name" value="RBD_domain_sf"/>
</dbReference>
<dbReference type="PROSITE" id="PS50102">
    <property type="entry name" value="RRM"/>
    <property type="match status" value="1"/>
</dbReference>
<dbReference type="Gene3D" id="3.30.420.10">
    <property type="entry name" value="Ribonuclease H-like superfamily/Ribonuclease H"/>
    <property type="match status" value="1"/>
</dbReference>
<dbReference type="InterPro" id="IPR036397">
    <property type="entry name" value="RNaseH_sf"/>
</dbReference>
<proteinExistence type="predicted"/>
<dbReference type="Proteomes" id="UP000436088">
    <property type="component" value="Unassembled WGS sequence"/>
</dbReference>
<keyword evidence="1" id="KW-0694">RNA-binding</keyword>
<dbReference type="SUPFAM" id="SSF53098">
    <property type="entry name" value="Ribonuclease H-like"/>
    <property type="match status" value="1"/>
</dbReference>
<dbReference type="InterPro" id="IPR000504">
    <property type="entry name" value="RRM_dom"/>
</dbReference>
<dbReference type="InterPro" id="IPR012337">
    <property type="entry name" value="RNaseH-like_sf"/>
</dbReference>
<dbReference type="Pfam" id="PF00078">
    <property type="entry name" value="RVT_1"/>
    <property type="match status" value="1"/>
</dbReference>
<dbReference type="GO" id="GO:0004523">
    <property type="term" value="F:RNA-DNA hybrid ribonuclease activity"/>
    <property type="evidence" value="ECO:0007669"/>
    <property type="project" value="InterPro"/>
</dbReference>
<dbReference type="PANTHER" id="PTHR46890:SF50">
    <property type="entry name" value="RNA-DIRECTED DNA POLYMERASE, EUKARYOTA, REVERSE TRANSCRIPTASE ZINC-BINDING DOMAIN PROTEIN-RELATED"/>
    <property type="match status" value="1"/>
</dbReference>
<dbReference type="InterPro" id="IPR044730">
    <property type="entry name" value="RNase_H-like_dom_plant"/>
</dbReference>
<sequence length="1921" mass="216608">MSLANLATELSWITYTPQRIFILSTFHTHSVGYIVSAVAPASNPVHHTRTKHIEIYVHFVRDMVLRKDLEIRYVLPHDQIEDCLSKALTSSRFQFLRDKIGVVRFSELKPDFAEFIELSSYGSNGRKPLPMDTLSGLAFITNCNSSPYTRFCPHPRPQSPPFSRSQTVHVLKTSSTPVSESVVENVLEMFFKDREVIGSDDGSGLLKLLATQEWLSGDNSAPRNKKAIAKIEQNPMDKGLYVYEQVLRDDSERRKKLNLLKYEDGSVLRVYIPSSSNKPNYRNHTFAFVLFAKEEGLKKAVANVNGIWIDGKKVSIGVAKYQKQRSRQAASRNSIREEDLLNKGVNWRRRVRNESLCHLRDERSYKDALVSYGGLREVSVSKENRGGLLRKDAGLKNLWEMHIPYDESDWVKSSLTGIIKTHFDLELVLKGLASDGIKVKLAKWSYAWNSCILTFGSVEELKEAWSSIMEELSFWFDRLHSLLNEEGLPMAYCSGKLICIHDSTVRREDMAIARALLRVASPFDIPKTVTLGSYGISFKVKINVGSVCIKHKGFSVENSAVADDGVYRDVASSEEEEDRCSGEVGRSDMLAEDTRGRVDTWLEGDDCTAVAGGNGSQQLMWQVGEGQPSGERVSEFPEEGSNDRLQSQFRGILKKSNEKMLEEIVDLDKEYRSVKETEVDREVIPVQPVSNQVLGFNKESFSNGLKSWSPLDHLSRSLYFRNAPVGRWNRGTCSRVYRRSIERKVWFGGRIKGGVVEHNGGIVILGKLICIHDSTVRTEDMAIARALLRVASPFDIQKTVTLGSYGISFKVKINVGSVCIKHKGFSVENSAVADDGVYRDVASSEEEEDRCSGEVGRSDMLAEDTRGRVDTWLEGDDCTAVAGGNGSQQLMWQVGEGQPSGERVSEFPEEGSNDRLQSQFRGILKKSNEKMLEEIVDLDKEYRSVKETEVDREVIPVQPVSNQVLGFNKESFSNGLNSWSPLDHLSRSLYFRNAPVGRWNRGTCSRVYRRSIERKVWFNPSREEGVLQTMELIDQNTVDQLQISGSVEEFLSGGQSESVAGNESRRKRRFLIREALDVVSCLTISFSSFSMFLEEALATWEVSKILGISFKEGKKASLENIIKLEEGLAEKEEGFEDLVKSSLDDLRGRKKRSDIFSILQGTKKSIRNLSGRKLYGISESISELEMKINDLEFKAQCGNLSHQEWDQMMQFRSNLWRLYRIEESIWFQKSRTRLIKDGDKNTRFFHLSALNRSKRNEISSLKINGYVVSDPHSIKLHISNFFKTTYNSKSTMEVEDLLLDFAKLSGDQSSKLEEHFFEQKIWQAIASSDSSKAPGPNGFTMGFFKRCWPSLKEFVMIFFKDLCFGRKWEHGVNHAFITLIPKKLNLDSVEDFRPISLVGSLYKIISKVLSKRLSCCVGDIISQSQFAFIPRRQLLDCAFIANEGIDYWRKQMLEGVVLKVDFHRAYDSVEWPILFRAMSEMGFGNRWSSWILQCLSSASISVLVNGSPSEEFPMAKGLRQGCSLSPLLFNIVGELLHLMLSKAVDMGLFQGFIIGKSENSVRLSHLQVHLNLVKSKLFGINVDDAVLTNWALAVGCSVGSFPTNYLGLPLDHFRSCKWAMESPFLFRLMLRSALGNMSGGSDLWLKGVWLGLSPPRVETFPWQLAHQKVAVRAELVKRGLSIVLPQDPHSLVSSWGKLRVNSLIWKFILGVVFWSIWKVRNAIVFEGSPLDRLSLFFIVRFRLSKWFLAKFPKFPIQEDILIGDPSLADGISVPKSKDCPVIRWLPPVDVLKMYVDGAIKLDGSDGGIGGILRDWNSCTLLTFSENVGQGPPPVAELKAKAIKRGIEIFLSSRWVSVGRLIVESDCKSAVEWIQSPSLAPIFFSPLVKQISTLISERVQSVRLIPRACNGEADSLAKKGIG</sequence>
<dbReference type="GO" id="GO:0003723">
    <property type="term" value="F:RNA binding"/>
    <property type="evidence" value="ECO:0007669"/>
    <property type="project" value="UniProtKB-UniRule"/>
</dbReference>
<dbReference type="SUPFAM" id="SSF54928">
    <property type="entry name" value="RNA-binding domain, RBD"/>
    <property type="match status" value="1"/>
</dbReference>
<dbReference type="InterPro" id="IPR012677">
    <property type="entry name" value="Nucleotide-bd_a/b_plait_sf"/>
</dbReference>
<dbReference type="CDD" id="cd01650">
    <property type="entry name" value="RT_nLTR_like"/>
    <property type="match status" value="1"/>
</dbReference>
<dbReference type="EMBL" id="VEPZ02000229">
    <property type="protein sequence ID" value="KAE8729397.1"/>
    <property type="molecule type" value="Genomic_DNA"/>
</dbReference>
<reference evidence="4" key="1">
    <citation type="submission" date="2019-09" db="EMBL/GenBank/DDBJ databases">
        <title>Draft genome information of white flower Hibiscus syriacus.</title>
        <authorList>
            <person name="Kim Y.-M."/>
        </authorList>
    </citation>
    <scope>NUCLEOTIDE SEQUENCE [LARGE SCALE GENOMIC DNA]</scope>
    <source>
        <strain evidence="4">YM2019G1</strain>
    </source>
</reference>
<dbReference type="CDD" id="cd06222">
    <property type="entry name" value="RNase_H_like"/>
    <property type="match status" value="1"/>
</dbReference>
<evidence type="ECO:0000313" key="5">
    <source>
        <dbReference type="Proteomes" id="UP000436088"/>
    </source>
</evidence>
<dbReference type="Pfam" id="PF00076">
    <property type="entry name" value="RRM_1"/>
    <property type="match status" value="1"/>
</dbReference>
<comment type="caution">
    <text evidence="4">The sequence shown here is derived from an EMBL/GenBank/DDBJ whole genome shotgun (WGS) entry which is preliminary data.</text>
</comment>
<evidence type="ECO:0000256" key="1">
    <source>
        <dbReference type="PROSITE-ProRule" id="PRU00176"/>
    </source>
</evidence>
<evidence type="ECO:0000313" key="4">
    <source>
        <dbReference type="EMBL" id="KAE8729397.1"/>
    </source>
</evidence>
<feature type="domain" description="RRM" evidence="2">
    <location>
        <begin position="238"/>
        <end position="321"/>
    </location>
</feature>
<gene>
    <name evidence="4" type="ORF">F3Y22_tig00003715pilonHSYRG00041</name>
</gene>
<keyword evidence="5" id="KW-1185">Reference proteome</keyword>
<evidence type="ECO:0000259" key="2">
    <source>
        <dbReference type="PROSITE" id="PS50102"/>
    </source>
</evidence>
<protein>
    <recommendedName>
        <fullName evidence="6">Reverse transcriptase domain-containing protein</fullName>
    </recommendedName>
</protein>
<dbReference type="InterPro" id="IPR002156">
    <property type="entry name" value="RNaseH_domain"/>
</dbReference>
<dbReference type="InterPro" id="IPR043502">
    <property type="entry name" value="DNA/RNA_pol_sf"/>
</dbReference>
<dbReference type="InterPro" id="IPR000477">
    <property type="entry name" value="RT_dom"/>
</dbReference>
<dbReference type="CDD" id="cd00590">
    <property type="entry name" value="RRM_SF"/>
    <property type="match status" value="1"/>
</dbReference>
<accession>A0A6A3CKY5</accession>